<comment type="caution">
    <text evidence="1">The sequence shown here is derived from an EMBL/GenBank/DDBJ whole genome shotgun (WGS) entry which is preliminary data.</text>
</comment>
<gene>
    <name evidence="1" type="ORF">KD144_09310</name>
</gene>
<dbReference type="EMBL" id="JAGTPX010000007">
    <property type="protein sequence ID" value="MBR8669740.1"/>
    <property type="molecule type" value="Genomic_DNA"/>
</dbReference>
<dbReference type="AlphaFoldDB" id="A0A941GHL4"/>
<evidence type="ECO:0000313" key="1">
    <source>
        <dbReference type="EMBL" id="MBR8669740.1"/>
    </source>
</evidence>
<proteinExistence type="predicted"/>
<organism evidence="1">
    <name type="scientific">Niallia circulans</name>
    <name type="common">Bacillus circulans</name>
    <dbReference type="NCBI Taxonomy" id="1397"/>
    <lineage>
        <taxon>Bacteria</taxon>
        <taxon>Bacillati</taxon>
        <taxon>Bacillota</taxon>
        <taxon>Bacilli</taxon>
        <taxon>Bacillales</taxon>
        <taxon>Bacillaceae</taxon>
        <taxon>Niallia</taxon>
    </lineage>
</organism>
<dbReference type="RefSeq" id="WP_145999660.1">
    <property type="nucleotide sequence ID" value="NZ_JAGTPX020000008.1"/>
</dbReference>
<accession>A0A941GHL4</accession>
<protein>
    <submittedName>
        <fullName evidence="1">Uncharacterized protein</fullName>
    </submittedName>
</protein>
<name>A0A941GHL4_NIACI</name>
<sequence>MKKKVEYVFFCQHCGLPQRIPAFVLKTYLCDDMVKQYYCNNCSRENLIPPYIKKLKTEL</sequence>
<reference evidence="1" key="1">
    <citation type="submission" date="2021-04" db="EMBL/GenBank/DDBJ databases">
        <title>Genomic analysis of electroactive and textile dye degrading Bacillus circulans strain: DC10 isolated from constructed wetland-microbial fuel cells treating textile dye wastewaters.</title>
        <authorList>
            <person name="Patel D.U."/>
            <person name="Desai C.R."/>
        </authorList>
    </citation>
    <scope>NUCLEOTIDE SEQUENCE</scope>
    <source>
        <strain evidence="1">DC10</strain>
    </source>
</reference>